<reference evidence="1 2" key="1">
    <citation type="submission" date="2018-08" db="EMBL/GenBank/DDBJ databases">
        <title>Genome and evolution of the arbuscular mycorrhizal fungus Diversispora epigaea (formerly Glomus versiforme) and its bacterial endosymbionts.</title>
        <authorList>
            <person name="Sun X."/>
            <person name="Fei Z."/>
            <person name="Harrison M."/>
        </authorList>
    </citation>
    <scope>NUCLEOTIDE SEQUENCE [LARGE SCALE GENOMIC DNA]</scope>
    <source>
        <strain evidence="1 2">IT104</strain>
    </source>
</reference>
<protein>
    <submittedName>
        <fullName evidence="1">Uncharacterized protein</fullName>
    </submittedName>
</protein>
<evidence type="ECO:0000313" key="1">
    <source>
        <dbReference type="EMBL" id="RHZ87575.1"/>
    </source>
</evidence>
<dbReference type="AlphaFoldDB" id="A0A397JGU5"/>
<comment type="caution">
    <text evidence="1">The sequence shown here is derived from an EMBL/GenBank/DDBJ whole genome shotgun (WGS) entry which is preliminary data.</text>
</comment>
<dbReference type="EMBL" id="PQFF01000031">
    <property type="protein sequence ID" value="RHZ87575.1"/>
    <property type="molecule type" value="Genomic_DNA"/>
</dbReference>
<gene>
    <name evidence="1" type="ORF">Glove_33g209</name>
</gene>
<dbReference type="Proteomes" id="UP000266861">
    <property type="component" value="Unassembled WGS sequence"/>
</dbReference>
<keyword evidence="2" id="KW-1185">Reference proteome</keyword>
<sequence>MSMNEKIALQILKSQLATYLTNAQPMMNVNNCTMLIISSLSIMTAASLVSSTSTATTFLPATKINPTAMTTIKYHNRPLHNTITSHVVIEQTVAAQQHYSAEITATTNCEITVIKYQVAQQQLLSSSRLLSGNLISDVIPVISSVTIDD</sequence>
<organism evidence="1 2">
    <name type="scientific">Diversispora epigaea</name>
    <dbReference type="NCBI Taxonomy" id="1348612"/>
    <lineage>
        <taxon>Eukaryota</taxon>
        <taxon>Fungi</taxon>
        <taxon>Fungi incertae sedis</taxon>
        <taxon>Mucoromycota</taxon>
        <taxon>Glomeromycotina</taxon>
        <taxon>Glomeromycetes</taxon>
        <taxon>Diversisporales</taxon>
        <taxon>Diversisporaceae</taxon>
        <taxon>Diversispora</taxon>
    </lineage>
</organism>
<proteinExistence type="predicted"/>
<evidence type="ECO:0000313" key="2">
    <source>
        <dbReference type="Proteomes" id="UP000266861"/>
    </source>
</evidence>
<accession>A0A397JGU5</accession>
<name>A0A397JGU5_9GLOM</name>